<proteinExistence type="predicted"/>
<dbReference type="OrthoDB" id="415706at2759"/>
<gene>
    <name evidence="1" type="ORF">VC83_07086</name>
</gene>
<reference evidence="1" key="1">
    <citation type="submission" date="2016-03" db="EMBL/GenBank/DDBJ databases">
        <title>Updated assembly of Pseudogymnoascus destructans, the fungus causing white-nose syndrome of bats.</title>
        <authorList>
            <person name="Palmer J.M."/>
            <person name="Drees K.P."/>
            <person name="Foster J.T."/>
            <person name="Lindner D.L."/>
        </authorList>
    </citation>
    <scope>NUCLEOTIDE SEQUENCE [LARGE SCALE GENOMIC DNA]</scope>
    <source>
        <strain evidence="1">20631-21</strain>
    </source>
</reference>
<dbReference type="GeneID" id="36290136"/>
<dbReference type="RefSeq" id="XP_024322072.1">
    <property type="nucleotide sequence ID" value="XM_024470665.1"/>
</dbReference>
<organism evidence="1">
    <name type="scientific">Pseudogymnoascus destructans</name>
    <dbReference type="NCBI Taxonomy" id="655981"/>
    <lineage>
        <taxon>Eukaryota</taxon>
        <taxon>Fungi</taxon>
        <taxon>Dikarya</taxon>
        <taxon>Ascomycota</taxon>
        <taxon>Pezizomycotina</taxon>
        <taxon>Leotiomycetes</taxon>
        <taxon>Thelebolales</taxon>
        <taxon>Thelebolaceae</taxon>
        <taxon>Pseudogymnoascus</taxon>
    </lineage>
</organism>
<evidence type="ECO:0000313" key="1">
    <source>
        <dbReference type="EMBL" id="OAF56780.1"/>
    </source>
</evidence>
<dbReference type="AlphaFoldDB" id="A0A177A572"/>
<sequence>MVDGTIDKSFGCGPFEKHLKNKNINDWILNQYRQSCGVELPGTVNPVVLEIKVKEIVRNFNQVLLESLVPEDVLHAKIEAHNLTF</sequence>
<accession>A0A177A572</accession>
<dbReference type="Proteomes" id="UP000077154">
    <property type="component" value="Unassembled WGS sequence"/>
</dbReference>
<protein>
    <submittedName>
        <fullName evidence="1">Uncharacterized protein</fullName>
    </submittedName>
</protein>
<name>A0A177A572_9PEZI</name>
<dbReference type="EMBL" id="KV441402">
    <property type="protein sequence ID" value="OAF56780.1"/>
    <property type="molecule type" value="Genomic_DNA"/>
</dbReference>